<keyword evidence="9" id="KW-1185">Reference proteome</keyword>
<dbReference type="GO" id="GO:0016020">
    <property type="term" value="C:membrane"/>
    <property type="evidence" value="ECO:0007669"/>
    <property type="project" value="InterPro"/>
</dbReference>
<dbReference type="SMART" id="SM00062">
    <property type="entry name" value="PBPb"/>
    <property type="match status" value="1"/>
</dbReference>
<sequence>MRIMKRFALAASAAAVALTMGAIAMNTAQAEDKLKLTIASEGAYPPFNTLTPDGKLEGFDIDIAKALCDQMKAECTFVTQDWDGAIPALQAGKFDAFIASMSITPEREKQVDFSKKYYNTPPAVIAPKGSGIKGATKEALAGKTIGGQGATTHVTYAEKTFTDSTVKSYPTAEEYFLDLTNGRIDAATDDIVVLKKFLSTPEGACCEVVGTIKPVDEIHGPGAGVAIKKGRPELVAKFNEAIAAIRANGEYKKINDKYFDFDAYGE</sequence>
<dbReference type="EMBL" id="QJTF01000008">
    <property type="protein sequence ID" value="PYE88280.1"/>
    <property type="molecule type" value="Genomic_DNA"/>
</dbReference>
<dbReference type="SUPFAM" id="SSF53850">
    <property type="entry name" value="Periplasmic binding protein-like II"/>
    <property type="match status" value="1"/>
</dbReference>
<dbReference type="PROSITE" id="PS01039">
    <property type="entry name" value="SBP_BACTERIAL_3"/>
    <property type="match status" value="1"/>
</dbReference>
<accession>A0A318TBH5</accession>
<dbReference type="Pfam" id="PF00497">
    <property type="entry name" value="SBP_bac_3"/>
    <property type="match status" value="1"/>
</dbReference>
<comment type="caution">
    <text evidence="8">The sequence shown here is derived from an EMBL/GenBank/DDBJ whole genome shotgun (WGS) entry which is preliminary data.</text>
</comment>
<evidence type="ECO:0000256" key="2">
    <source>
        <dbReference type="ARBA" id="ARBA00010333"/>
    </source>
</evidence>
<reference evidence="8 9" key="1">
    <citation type="submission" date="2018-06" db="EMBL/GenBank/DDBJ databases">
        <title>Genomic Encyclopedia of Type Strains, Phase III (KMG-III): the genomes of soil and plant-associated and newly described type strains.</title>
        <authorList>
            <person name="Whitman W."/>
        </authorList>
    </citation>
    <scope>NUCLEOTIDE SEQUENCE [LARGE SCALE GENOMIC DNA]</scope>
    <source>
        <strain evidence="8 9">ORS 1419</strain>
    </source>
</reference>
<organism evidence="8 9">
    <name type="scientific">Phyllobacterium leguminum</name>
    <dbReference type="NCBI Taxonomy" id="314237"/>
    <lineage>
        <taxon>Bacteria</taxon>
        <taxon>Pseudomonadati</taxon>
        <taxon>Pseudomonadota</taxon>
        <taxon>Alphaproteobacteria</taxon>
        <taxon>Hyphomicrobiales</taxon>
        <taxon>Phyllobacteriaceae</taxon>
        <taxon>Phyllobacterium</taxon>
    </lineage>
</organism>
<keyword evidence="3 5" id="KW-0732">Signal</keyword>
<dbReference type="PANTHER" id="PTHR35936">
    <property type="entry name" value="MEMBRANE-BOUND LYTIC MUREIN TRANSGLYCOSYLASE F"/>
    <property type="match status" value="1"/>
</dbReference>
<evidence type="ECO:0000313" key="9">
    <source>
        <dbReference type="Proteomes" id="UP000247454"/>
    </source>
</evidence>
<gene>
    <name evidence="8" type="ORF">C7477_108152</name>
</gene>
<dbReference type="Gene3D" id="3.40.190.10">
    <property type="entry name" value="Periplasmic binding protein-like II"/>
    <property type="match status" value="2"/>
</dbReference>
<feature type="signal peptide" evidence="5">
    <location>
        <begin position="1"/>
        <end position="30"/>
    </location>
</feature>
<dbReference type="PANTHER" id="PTHR35936:SF19">
    <property type="entry name" value="AMINO-ACID-BINDING PROTEIN YXEM-RELATED"/>
    <property type="match status" value="1"/>
</dbReference>
<dbReference type="InterPro" id="IPR001320">
    <property type="entry name" value="Iontro_rcpt_C"/>
</dbReference>
<feature type="domain" description="Solute-binding protein family 3/N-terminal" evidence="6">
    <location>
        <begin position="35"/>
        <end position="262"/>
    </location>
</feature>
<feature type="domain" description="Ionotropic glutamate receptor C-terminal" evidence="7">
    <location>
        <begin position="35"/>
        <end position="261"/>
    </location>
</feature>
<protein>
    <submittedName>
        <fullName evidence="8">Amino acid ABC transporter substrate-binding protein (PAAT family)</fullName>
    </submittedName>
</protein>
<dbReference type="Proteomes" id="UP000247454">
    <property type="component" value="Unassembled WGS sequence"/>
</dbReference>
<dbReference type="RefSeq" id="WP_110751294.1">
    <property type="nucleotide sequence ID" value="NZ_QJTF01000008.1"/>
</dbReference>
<dbReference type="OrthoDB" id="9807134at2"/>
<evidence type="ECO:0000256" key="1">
    <source>
        <dbReference type="ARBA" id="ARBA00004196"/>
    </source>
</evidence>
<dbReference type="GO" id="GO:0015276">
    <property type="term" value="F:ligand-gated monoatomic ion channel activity"/>
    <property type="evidence" value="ECO:0007669"/>
    <property type="project" value="InterPro"/>
</dbReference>
<name>A0A318TBH5_9HYPH</name>
<evidence type="ECO:0000256" key="3">
    <source>
        <dbReference type="ARBA" id="ARBA00022729"/>
    </source>
</evidence>
<evidence type="ECO:0000256" key="5">
    <source>
        <dbReference type="SAM" id="SignalP"/>
    </source>
</evidence>
<evidence type="ECO:0000313" key="8">
    <source>
        <dbReference type="EMBL" id="PYE88280.1"/>
    </source>
</evidence>
<dbReference type="InterPro" id="IPR018313">
    <property type="entry name" value="SBP_3_CS"/>
</dbReference>
<dbReference type="GO" id="GO:0030313">
    <property type="term" value="C:cell envelope"/>
    <property type="evidence" value="ECO:0007669"/>
    <property type="project" value="UniProtKB-SubCell"/>
</dbReference>
<evidence type="ECO:0000259" key="7">
    <source>
        <dbReference type="SMART" id="SM00079"/>
    </source>
</evidence>
<feature type="chain" id="PRO_5016331548" evidence="5">
    <location>
        <begin position="31"/>
        <end position="266"/>
    </location>
</feature>
<evidence type="ECO:0000259" key="6">
    <source>
        <dbReference type="SMART" id="SM00062"/>
    </source>
</evidence>
<dbReference type="SMART" id="SM00079">
    <property type="entry name" value="PBPe"/>
    <property type="match status" value="1"/>
</dbReference>
<comment type="similarity">
    <text evidence="2 4">Belongs to the bacterial solute-binding protein 3 family.</text>
</comment>
<dbReference type="InterPro" id="IPR001638">
    <property type="entry name" value="Solute-binding_3/MltF_N"/>
</dbReference>
<comment type="subcellular location">
    <subcellularLocation>
        <location evidence="1">Cell envelope</location>
    </subcellularLocation>
</comment>
<proteinExistence type="inferred from homology"/>
<dbReference type="AlphaFoldDB" id="A0A318TBH5"/>
<evidence type="ECO:0000256" key="4">
    <source>
        <dbReference type="RuleBase" id="RU003744"/>
    </source>
</evidence>